<dbReference type="CDD" id="cd06423">
    <property type="entry name" value="CESA_like"/>
    <property type="match status" value="1"/>
</dbReference>
<keyword evidence="2" id="KW-0328">Glycosyltransferase</keyword>
<evidence type="ECO:0000259" key="8">
    <source>
        <dbReference type="Pfam" id="PF13632"/>
    </source>
</evidence>
<dbReference type="Gene3D" id="3.90.550.10">
    <property type="entry name" value="Spore Coat Polysaccharide Biosynthesis Protein SpsA, Chain A"/>
    <property type="match status" value="1"/>
</dbReference>
<dbReference type="Proteomes" id="UP001172684">
    <property type="component" value="Unassembled WGS sequence"/>
</dbReference>
<dbReference type="EMBL" id="JAPDRL010000175">
    <property type="protein sequence ID" value="KAJ9655396.1"/>
    <property type="molecule type" value="Genomic_DNA"/>
</dbReference>
<protein>
    <recommendedName>
        <fullName evidence="8">Glycosyltransferase 2-like domain-containing protein</fullName>
    </recommendedName>
</protein>
<feature type="domain" description="Glycosyltransferase 2-like" evidence="8">
    <location>
        <begin position="228"/>
        <end position="432"/>
    </location>
</feature>
<comment type="caution">
    <text evidence="9">The sequence shown here is derived from an EMBL/GenBank/DDBJ whole genome shotgun (WGS) entry which is preliminary data.</text>
</comment>
<proteinExistence type="predicted"/>
<evidence type="ECO:0000256" key="2">
    <source>
        <dbReference type="ARBA" id="ARBA00022676"/>
    </source>
</evidence>
<reference evidence="9" key="1">
    <citation type="submission" date="2022-10" db="EMBL/GenBank/DDBJ databases">
        <title>Culturing micro-colonial fungi from biological soil crusts in the Mojave desert and describing Neophaeococcomyces mojavensis, and introducing the new genera and species Taxawa tesnikishii.</title>
        <authorList>
            <person name="Kurbessoian T."/>
            <person name="Stajich J.E."/>
        </authorList>
    </citation>
    <scope>NUCLEOTIDE SEQUENCE</scope>
    <source>
        <strain evidence="9">TK_1</strain>
    </source>
</reference>
<keyword evidence="10" id="KW-1185">Reference proteome</keyword>
<evidence type="ECO:0000256" key="4">
    <source>
        <dbReference type="ARBA" id="ARBA00022692"/>
    </source>
</evidence>
<keyword evidence="5 7" id="KW-1133">Transmembrane helix</keyword>
<evidence type="ECO:0000256" key="7">
    <source>
        <dbReference type="SAM" id="Phobius"/>
    </source>
</evidence>
<organism evidence="9 10">
    <name type="scientific">Coniosporium apollinis</name>
    <dbReference type="NCBI Taxonomy" id="61459"/>
    <lineage>
        <taxon>Eukaryota</taxon>
        <taxon>Fungi</taxon>
        <taxon>Dikarya</taxon>
        <taxon>Ascomycota</taxon>
        <taxon>Pezizomycotina</taxon>
        <taxon>Dothideomycetes</taxon>
        <taxon>Dothideomycetes incertae sedis</taxon>
        <taxon>Coniosporium</taxon>
    </lineage>
</organism>
<feature type="transmembrane region" description="Helical" evidence="7">
    <location>
        <begin position="443"/>
        <end position="462"/>
    </location>
</feature>
<dbReference type="InterPro" id="IPR029044">
    <property type="entry name" value="Nucleotide-diphossugar_trans"/>
</dbReference>
<dbReference type="Pfam" id="PF13632">
    <property type="entry name" value="Glyco_trans_2_3"/>
    <property type="match status" value="1"/>
</dbReference>
<evidence type="ECO:0000313" key="10">
    <source>
        <dbReference type="Proteomes" id="UP001172684"/>
    </source>
</evidence>
<keyword evidence="3" id="KW-0808">Transferase</keyword>
<name>A0ABQ9NJF1_9PEZI</name>
<evidence type="ECO:0000313" key="9">
    <source>
        <dbReference type="EMBL" id="KAJ9655396.1"/>
    </source>
</evidence>
<dbReference type="InterPro" id="IPR001173">
    <property type="entry name" value="Glyco_trans_2-like"/>
</dbReference>
<dbReference type="PANTHER" id="PTHR43867">
    <property type="entry name" value="CELLULOSE SYNTHASE CATALYTIC SUBUNIT A [UDP-FORMING]"/>
    <property type="match status" value="1"/>
</dbReference>
<dbReference type="PANTHER" id="PTHR43867:SF2">
    <property type="entry name" value="CELLULOSE SYNTHASE CATALYTIC SUBUNIT A [UDP-FORMING]"/>
    <property type="match status" value="1"/>
</dbReference>
<accession>A0ABQ9NJF1</accession>
<evidence type="ECO:0000256" key="5">
    <source>
        <dbReference type="ARBA" id="ARBA00022989"/>
    </source>
</evidence>
<evidence type="ECO:0000256" key="6">
    <source>
        <dbReference type="ARBA" id="ARBA00023136"/>
    </source>
</evidence>
<feature type="transmembrane region" description="Helical" evidence="7">
    <location>
        <begin position="86"/>
        <end position="106"/>
    </location>
</feature>
<gene>
    <name evidence="9" type="ORF">H2201_008817</name>
</gene>
<evidence type="ECO:0000256" key="3">
    <source>
        <dbReference type="ARBA" id="ARBA00022679"/>
    </source>
</evidence>
<dbReference type="InterPro" id="IPR050321">
    <property type="entry name" value="Glycosyltr_2/OpgH_subfam"/>
</dbReference>
<keyword evidence="6 7" id="KW-0472">Membrane</keyword>
<dbReference type="SUPFAM" id="SSF53448">
    <property type="entry name" value="Nucleotide-diphospho-sugar transferases"/>
    <property type="match status" value="1"/>
</dbReference>
<comment type="subcellular location">
    <subcellularLocation>
        <location evidence="1">Membrane</location>
        <topology evidence="1">Multi-pass membrane protein</topology>
    </subcellularLocation>
</comment>
<sequence>MSLIKESTASAAPTRRHSIVPSAHPSLTLSSSIYRVKHFFEGSRSLPLSFSNWVIDWTPFTLVLTYYIVSTAIYTACSESYIKVFYFFYMITNFYIAATCVIEAFLGIKPVREARAAAIKVQENGGKFPTPDEKLPILDIVVVAYLPNEKDIVKDQIYYALDEIVYPRDKLRINLVYNTPKPIEPLETELFEMEKKYRELKVMKVPGSKSKADNLNYFFTLETGADVIAIFDCDHFPHPHNPRWAAEAFMTDKSIDIVQGRCVVYNSRDSFWTRMIGIEFDKIYAVSHPGRSRLFGFGLFCGSNGYWKADLLRGHKMHGEMLTEDIDSALRAYGKNKKAVHDMNVLSYEMAPTTFAAFWKQRMRWAQGWTQASIKHMPLVWNQPPTGKRGMNERFGVLSLLLIREISYYLVTQHTCLLLSFVITGWPSNPTELVKLLFFRYPMAQWFLFSTVTSLIFTLWITDLVRSEFTSRGMMILFSVVYTPYLVLMATMGLYGHARQIIGYSSWNPTARK</sequence>
<keyword evidence="4 7" id="KW-0812">Transmembrane</keyword>
<feature type="transmembrane region" description="Helical" evidence="7">
    <location>
        <begin position="53"/>
        <end position="74"/>
    </location>
</feature>
<feature type="transmembrane region" description="Helical" evidence="7">
    <location>
        <begin position="474"/>
        <end position="495"/>
    </location>
</feature>
<evidence type="ECO:0000256" key="1">
    <source>
        <dbReference type="ARBA" id="ARBA00004141"/>
    </source>
</evidence>